<keyword evidence="2 5" id="KW-1133">Transmembrane helix</keyword>
<dbReference type="OrthoDB" id="7488909at2"/>
<evidence type="ECO:0000256" key="1">
    <source>
        <dbReference type="ARBA" id="ARBA00022692"/>
    </source>
</evidence>
<dbReference type="InterPro" id="IPR011701">
    <property type="entry name" value="MFS"/>
</dbReference>
<evidence type="ECO:0000313" key="8">
    <source>
        <dbReference type="Proteomes" id="UP000285295"/>
    </source>
</evidence>
<dbReference type="SUPFAM" id="SSF103473">
    <property type="entry name" value="MFS general substrate transporter"/>
    <property type="match status" value="1"/>
</dbReference>
<feature type="transmembrane region" description="Helical" evidence="5">
    <location>
        <begin position="271"/>
        <end position="288"/>
    </location>
</feature>
<feature type="transmembrane region" description="Helical" evidence="5">
    <location>
        <begin position="324"/>
        <end position="348"/>
    </location>
</feature>
<dbReference type="InterPro" id="IPR036259">
    <property type="entry name" value="MFS_trans_sf"/>
</dbReference>
<comment type="caution">
    <text evidence="7">The sequence shown here is derived from an EMBL/GenBank/DDBJ whole genome shotgun (WGS) entry which is preliminary data.</text>
</comment>
<feature type="transmembrane region" description="Helical" evidence="5">
    <location>
        <begin position="382"/>
        <end position="406"/>
    </location>
</feature>
<feature type="transmembrane region" description="Helical" evidence="5">
    <location>
        <begin position="238"/>
        <end position="265"/>
    </location>
</feature>
<feature type="transmembrane region" description="Helical" evidence="5">
    <location>
        <begin position="478"/>
        <end position="497"/>
    </location>
</feature>
<feature type="transmembrane region" description="Helical" evidence="5">
    <location>
        <begin position="153"/>
        <end position="178"/>
    </location>
</feature>
<sequence>MAAWSFWAMRPNAICLPPIWPGPVSMPPSFPATGGRQGCRSRPNLCPRPPASTICSGCMTDTAAILPHRAPISTGNWRCPRRSRRQGPSSCDPAPLRRSNRIMAERKDPGGPGWRARLGLMTLLQLVSTIAILALTVIAPVSQGAIGVTPQAVGYLVSLAYVFATLTSLIAGSVIAWAGAGRTIVAQVALITIAMLLTMLGGLPALCLAALCVGSAYGVNNSAASVVMRGHMPKGRQALAYSIKQAGVPLGAFCASVGLSMLALAGLPWRVGPGLIILVGLGFLIAFLQRFPNPAPGRPIPARHVLARLLREQRRVLRRPDTRALAIIGMLYTSAQLTVTSYALLVLLDEGWPLALAAVLAGTLQLGGAAGRIFWGHLADRLGIFAVLGWLGLVSAALMAVMASGLPGGVKAVAIVALGFHVSGWNGVYIAACSQTAPKGCAAGHTGALAAYTMAGIIFGPSLFALINGRLGDSATTFAMAGLAPLAGSLIGARSHLAGYLRAPSRSKGAVSARG</sequence>
<feature type="domain" description="Major facilitator superfamily (MFS) profile" evidence="6">
    <location>
        <begin position="117"/>
        <end position="500"/>
    </location>
</feature>
<feature type="transmembrane region" description="Helical" evidence="5">
    <location>
        <begin position="444"/>
        <end position="466"/>
    </location>
</feature>
<dbReference type="PANTHER" id="PTHR23527:SF1">
    <property type="entry name" value="BLL3282 PROTEIN"/>
    <property type="match status" value="1"/>
</dbReference>
<name>A0A443K4R9_9RHOB</name>
<reference evidence="7 8" key="2">
    <citation type="submission" date="2019-01" db="EMBL/GenBank/DDBJ databases">
        <authorList>
            <person name="Li Y."/>
        </authorList>
    </citation>
    <scope>NUCLEOTIDE SEQUENCE [LARGE SCALE GENOMIC DNA]</scope>
    <source>
        <strain evidence="7 8">D19-10-3-21</strain>
    </source>
</reference>
<evidence type="ECO:0000256" key="2">
    <source>
        <dbReference type="ARBA" id="ARBA00022989"/>
    </source>
</evidence>
<gene>
    <name evidence="7" type="ORF">D2T31_15780</name>
</gene>
<feature type="transmembrane region" description="Helical" evidence="5">
    <location>
        <begin position="118"/>
        <end position="141"/>
    </location>
</feature>
<evidence type="ECO:0000256" key="3">
    <source>
        <dbReference type="ARBA" id="ARBA00023136"/>
    </source>
</evidence>
<dbReference type="InterPro" id="IPR020846">
    <property type="entry name" value="MFS_dom"/>
</dbReference>
<protein>
    <submittedName>
        <fullName evidence="7">MFS transporter</fullName>
    </submittedName>
</protein>
<evidence type="ECO:0000259" key="6">
    <source>
        <dbReference type="PROSITE" id="PS50850"/>
    </source>
</evidence>
<evidence type="ECO:0000256" key="5">
    <source>
        <dbReference type="SAM" id="Phobius"/>
    </source>
</evidence>
<feature type="transmembrane region" description="Helical" evidence="5">
    <location>
        <begin position="354"/>
        <end position="375"/>
    </location>
</feature>
<evidence type="ECO:0000313" key="7">
    <source>
        <dbReference type="EMBL" id="RWR27693.1"/>
    </source>
</evidence>
<proteinExistence type="predicted"/>
<organism evidence="7 8">
    <name type="scientific">Paenirhodobacter populi</name>
    <dbReference type="NCBI Taxonomy" id="2306993"/>
    <lineage>
        <taxon>Bacteria</taxon>
        <taxon>Pseudomonadati</taxon>
        <taxon>Pseudomonadota</taxon>
        <taxon>Alphaproteobacteria</taxon>
        <taxon>Rhodobacterales</taxon>
        <taxon>Rhodobacter group</taxon>
        <taxon>Paenirhodobacter</taxon>
    </lineage>
</organism>
<dbReference type="AlphaFoldDB" id="A0A443K4R9"/>
<reference evidence="7 8" key="1">
    <citation type="submission" date="2019-01" db="EMBL/GenBank/DDBJ databases">
        <title>Sinorhodobacter populi sp. nov. isolated from the symptomatic bark tissue of Populus euramericana canker.</title>
        <authorList>
            <person name="Xu G."/>
        </authorList>
    </citation>
    <scope>NUCLEOTIDE SEQUENCE [LARGE SCALE GENOMIC DNA]</scope>
    <source>
        <strain evidence="7 8">D19-10-3-21</strain>
    </source>
</reference>
<keyword evidence="1 5" id="KW-0812">Transmembrane</keyword>
<evidence type="ECO:0000256" key="4">
    <source>
        <dbReference type="SAM" id="MobiDB-lite"/>
    </source>
</evidence>
<keyword evidence="3 5" id="KW-0472">Membrane</keyword>
<dbReference type="InterPro" id="IPR052952">
    <property type="entry name" value="MFS-Transporter"/>
</dbReference>
<dbReference type="EMBL" id="SAUX01000019">
    <property type="protein sequence ID" value="RWR27693.1"/>
    <property type="molecule type" value="Genomic_DNA"/>
</dbReference>
<feature type="region of interest" description="Disordered" evidence="4">
    <location>
        <begin position="76"/>
        <end position="108"/>
    </location>
</feature>
<dbReference type="PANTHER" id="PTHR23527">
    <property type="entry name" value="BLL3282 PROTEIN"/>
    <property type="match status" value="1"/>
</dbReference>
<feature type="transmembrane region" description="Helical" evidence="5">
    <location>
        <begin position="412"/>
        <end position="432"/>
    </location>
</feature>
<dbReference type="PROSITE" id="PS50850">
    <property type="entry name" value="MFS"/>
    <property type="match status" value="1"/>
</dbReference>
<dbReference type="Proteomes" id="UP000285295">
    <property type="component" value="Unassembled WGS sequence"/>
</dbReference>
<accession>A0A443K4R9</accession>
<feature type="transmembrane region" description="Helical" evidence="5">
    <location>
        <begin position="184"/>
        <end position="217"/>
    </location>
</feature>
<dbReference type="Pfam" id="PF07690">
    <property type="entry name" value="MFS_1"/>
    <property type="match status" value="1"/>
</dbReference>
<dbReference type="GO" id="GO:0022857">
    <property type="term" value="F:transmembrane transporter activity"/>
    <property type="evidence" value="ECO:0007669"/>
    <property type="project" value="InterPro"/>
</dbReference>
<dbReference type="Gene3D" id="1.20.1250.20">
    <property type="entry name" value="MFS general substrate transporter like domains"/>
    <property type="match status" value="1"/>
</dbReference>